<name>A0A0T6BCJ2_9SCAR</name>
<evidence type="ECO:0000256" key="1">
    <source>
        <dbReference type="ARBA" id="ARBA00022737"/>
    </source>
</evidence>
<dbReference type="SUPFAM" id="SSF53850">
    <property type="entry name" value="Periplasmic binding protein-like II"/>
    <property type="match status" value="2"/>
</dbReference>
<dbReference type="AlphaFoldDB" id="A0A0T6BCJ2"/>
<organism evidence="8 9">
    <name type="scientific">Oryctes borbonicus</name>
    <dbReference type="NCBI Taxonomy" id="1629725"/>
    <lineage>
        <taxon>Eukaryota</taxon>
        <taxon>Metazoa</taxon>
        <taxon>Ecdysozoa</taxon>
        <taxon>Arthropoda</taxon>
        <taxon>Hexapoda</taxon>
        <taxon>Insecta</taxon>
        <taxon>Pterygota</taxon>
        <taxon>Neoptera</taxon>
        <taxon>Endopterygota</taxon>
        <taxon>Coleoptera</taxon>
        <taxon>Polyphaga</taxon>
        <taxon>Scarabaeiformia</taxon>
        <taxon>Scarabaeidae</taxon>
        <taxon>Dynastinae</taxon>
        <taxon>Oryctes</taxon>
    </lineage>
</organism>
<dbReference type="Proteomes" id="UP000051574">
    <property type="component" value="Unassembled WGS sequence"/>
</dbReference>
<feature type="binding site" evidence="4">
    <location>
        <position position="142"/>
    </location>
    <ligand>
        <name>hydrogencarbonate</name>
        <dbReference type="ChEBI" id="CHEBI:17544"/>
        <label>1</label>
    </ligand>
</feature>
<feature type="disulfide bond" evidence="6">
    <location>
        <begin position="498"/>
        <end position="674"/>
    </location>
</feature>
<feature type="binding site" evidence="5">
    <location>
        <position position="449"/>
    </location>
    <ligand>
        <name>Fe(3+)</name>
        <dbReference type="ChEBI" id="CHEBI:29034"/>
        <label>1</label>
    </ligand>
</feature>
<feature type="domain" description="Transferrin-like" evidence="7">
    <location>
        <begin position="367"/>
        <end position="669"/>
    </location>
</feature>
<feature type="domain" description="Transferrin-like" evidence="7">
    <location>
        <begin position="26"/>
        <end position="361"/>
    </location>
</feature>
<dbReference type="OrthoDB" id="8170333at2759"/>
<protein>
    <recommendedName>
        <fullName evidence="3">Transferrin</fullName>
    </recommendedName>
</protein>
<keyword evidence="1" id="KW-0677">Repeat</keyword>
<dbReference type="EMBL" id="LJIG01001874">
    <property type="protein sequence ID" value="KRT85066.1"/>
    <property type="molecule type" value="Genomic_DNA"/>
</dbReference>
<comment type="caution">
    <text evidence="8">The sequence shown here is derived from an EMBL/GenBank/DDBJ whole genome shotgun (WGS) entry which is preliminary data.</text>
</comment>
<evidence type="ECO:0000256" key="4">
    <source>
        <dbReference type="PIRSR" id="PIRSR002549-2"/>
    </source>
</evidence>
<dbReference type="InterPro" id="IPR001156">
    <property type="entry name" value="Transferrin-like_dom"/>
</dbReference>
<evidence type="ECO:0000313" key="9">
    <source>
        <dbReference type="Proteomes" id="UP000051574"/>
    </source>
</evidence>
<feature type="disulfide bond" evidence="6">
    <location>
        <begin position="29"/>
        <end position="65"/>
    </location>
</feature>
<dbReference type="GO" id="GO:0006826">
    <property type="term" value="P:iron ion transport"/>
    <property type="evidence" value="ECO:0007669"/>
    <property type="project" value="UniProtKB-KW"/>
</dbReference>
<dbReference type="Pfam" id="PF00405">
    <property type="entry name" value="Transferrin"/>
    <property type="match status" value="2"/>
</dbReference>
<dbReference type="PRINTS" id="PR00422">
    <property type="entry name" value="TRANSFERRIN"/>
</dbReference>
<evidence type="ECO:0000259" key="7">
    <source>
        <dbReference type="PROSITE" id="PS51408"/>
    </source>
</evidence>
<feature type="disulfide bond" evidence="6">
    <location>
        <begin position="269"/>
        <end position="283"/>
    </location>
</feature>
<keyword evidence="2 6" id="KW-1015">Disulfide bond</keyword>
<comment type="similarity">
    <text evidence="3">Belongs to the transferrin family.</text>
</comment>
<dbReference type="GO" id="GO:0005615">
    <property type="term" value="C:extracellular space"/>
    <property type="evidence" value="ECO:0007669"/>
    <property type="project" value="InterPro"/>
</dbReference>
<feature type="disulfide bond" evidence="6">
    <location>
        <begin position="380"/>
        <end position="398"/>
    </location>
</feature>
<dbReference type="GO" id="GO:0046872">
    <property type="term" value="F:metal ion binding"/>
    <property type="evidence" value="ECO:0007669"/>
    <property type="project" value="UniProtKB-KW"/>
</dbReference>
<sequence length="705" mass="79996">MLIKYGDLPLLLFLVGTTFNAAFAKYRMCVVDGRGGYQKTDNYCPKLIAPESKVECVKGLDRFDCLRKLRKNMADFSIFSPEDLIAASNTENAILITNELRNSLSELYEEQIVAVVSDSSGITSTYDLQDKIMCHPGYETNGFVSEVLTNFLESTIVRPQSCDIQRTVPENRIRSSSRFFKSACKPGPWVNDPDTDRELKQKYENLCKACSNPLVCSKDDKYYGSSGSLLCLKDGTGDISWTTYRQVRLQFDLDNKNRSDEWTNFKFLCRDNTVKPLNTTKPCPWAAQPWSVVAANKVYAAEIQKVIANISHTPGWEESLLDLLEVIGYHLEIYTLDGTPDVDSYLSHIPGYLSANSFTGCHPPRTVRVCTTSIPSQYKCGWMREAAAVHGLEPDIDCLKADNATHCMDAIQRNVADVVIVHPDYVNTAKRQYNLKTLFYETVNDDGKYLTVPVVNRLSKIKTFADFKGKRACFPIYDGVSWNTVVDELCQRKLISTCPYEEALANFFSDSCVPGIPQNYSAKLGKLCNANGIRDDVGALDSVKNGVCDVAFVSGNSLRTYVMDKENAKFDFRIICEHEPCHLSWSPAGQAMVSRNTTAWRDKDILDVFLEIDNLFGNRFKESTRMFTMYGEFDRKHDILFNDNTVRLQKTPKLRNYDNMPRQYEELLTKIKPCQQEISSSIQFVPSKLALYISLFYSIFRINMF</sequence>
<dbReference type="SMART" id="SM00094">
    <property type="entry name" value="TR_FER"/>
    <property type="match status" value="1"/>
</dbReference>
<dbReference type="GO" id="GO:0005785">
    <property type="term" value="C:signal recognition particle receptor complex"/>
    <property type="evidence" value="ECO:0007669"/>
    <property type="project" value="TreeGrafter"/>
</dbReference>
<proteinExistence type="inferred from homology"/>
<dbReference type="PROSITE" id="PS51408">
    <property type="entry name" value="TRANSFERRIN_LIKE_4"/>
    <property type="match status" value="2"/>
</dbReference>
<dbReference type="PANTHER" id="PTHR11485:SF34">
    <property type="entry name" value="SIGNAL RECOGNITION PARTICLE RECEPTOR SUBUNIT BETA"/>
    <property type="match status" value="1"/>
</dbReference>
<keyword evidence="3 5" id="KW-0479">Metal-binding</keyword>
<evidence type="ECO:0000256" key="6">
    <source>
        <dbReference type="PIRSR" id="PIRSR002549-4"/>
    </source>
</evidence>
<feature type="disulfide bond" evidence="6">
    <location>
        <begin position="370"/>
        <end position="407"/>
    </location>
</feature>
<feature type="disulfide bond" evidence="6">
    <location>
        <begin position="576"/>
        <end position="581"/>
    </location>
</feature>
<keyword evidence="3" id="KW-0813">Transport</keyword>
<dbReference type="CDD" id="cd13529">
    <property type="entry name" value="PBP2_transferrin"/>
    <property type="match status" value="2"/>
</dbReference>
<dbReference type="PANTHER" id="PTHR11485">
    <property type="entry name" value="TRANSFERRIN"/>
    <property type="match status" value="1"/>
</dbReference>
<keyword evidence="3" id="KW-0406">Ion transport</keyword>
<evidence type="ECO:0000256" key="3">
    <source>
        <dbReference type="PIRNR" id="PIRNR002549"/>
    </source>
</evidence>
<reference evidence="8 9" key="1">
    <citation type="submission" date="2015-09" db="EMBL/GenBank/DDBJ databases">
        <title>Draft genome of the scarab beetle Oryctes borbonicus.</title>
        <authorList>
            <person name="Meyer J.M."/>
            <person name="Markov G.V."/>
            <person name="Baskaran P."/>
            <person name="Herrmann M."/>
            <person name="Sommer R.J."/>
            <person name="Roedelsperger C."/>
        </authorList>
    </citation>
    <scope>NUCLEOTIDE SEQUENCE [LARGE SCALE GENOMIC DNA]</scope>
    <source>
        <strain evidence="8">OB123</strain>
        <tissue evidence="8">Whole animal</tissue>
    </source>
</reference>
<gene>
    <name evidence="8" type="ORF">AMK59_1844</name>
</gene>
<keyword evidence="9" id="KW-1185">Reference proteome</keyword>
<evidence type="ECO:0000256" key="2">
    <source>
        <dbReference type="ARBA" id="ARBA00023157"/>
    </source>
</evidence>
<dbReference type="PIRSF" id="PIRSF002549">
    <property type="entry name" value="Transferrin"/>
    <property type="match status" value="1"/>
</dbReference>
<feature type="disulfide bond" evidence="6">
    <location>
        <begin position="184"/>
        <end position="210"/>
    </location>
</feature>
<dbReference type="Gene3D" id="3.40.190.10">
    <property type="entry name" value="Periplasmic binding protein-like II"/>
    <property type="match status" value="3"/>
</dbReference>
<comment type="function">
    <text evidence="3">Transferrins are iron binding transport proteins which bind Fe(3+) ion in association with the binding of an anion, usually bicarbonate.</text>
</comment>
<keyword evidence="3" id="KW-0410">Iron transport</keyword>
<evidence type="ECO:0000256" key="5">
    <source>
        <dbReference type="PIRSR" id="PIRSR002549-3"/>
    </source>
</evidence>
<dbReference type="InterPro" id="IPR016357">
    <property type="entry name" value="Transferrin"/>
</dbReference>
<keyword evidence="3 5" id="KW-0408">Iron</keyword>
<accession>A0A0T6BCJ2</accession>
<evidence type="ECO:0000313" key="8">
    <source>
        <dbReference type="EMBL" id="KRT85066.1"/>
    </source>
</evidence>
<dbReference type="GO" id="GO:0045047">
    <property type="term" value="P:protein targeting to ER"/>
    <property type="evidence" value="ECO:0007669"/>
    <property type="project" value="TreeGrafter"/>
</dbReference>
<feature type="disulfide bond" evidence="6">
    <location>
        <begin position="134"/>
        <end position="231"/>
    </location>
</feature>
<feature type="disulfide bond" evidence="6">
    <location>
        <begin position="512"/>
        <end position="528"/>
    </location>
</feature>